<sequence>MFQSLTRQFATKLTRVAAIGVSAALPLGGAFALSAPAAHADKCTELYAEMEFTGTHVAADKFRICEGGGVILLTVGIQQKDPATGLWKTVATGVGSAGYACKGNSPSKRYRLSGTTSAGVLLPCA</sequence>
<evidence type="ECO:0000313" key="2">
    <source>
        <dbReference type="EMBL" id="KAB2352406.1"/>
    </source>
</evidence>
<reference evidence="2 3" key="1">
    <citation type="submission" date="2019-09" db="EMBL/GenBank/DDBJ databases">
        <title>Actinomadura physcomitrii sp. nov., a novel actinomycete isolated from moss [Physcomitrium sphaericum (Ludw) Fuernr].</title>
        <authorList>
            <person name="Zhuang X."/>
            <person name="Liu C."/>
        </authorList>
    </citation>
    <scope>NUCLEOTIDE SEQUENCE [LARGE SCALE GENOMIC DNA]</scope>
    <source>
        <strain evidence="2 3">HMC1</strain>
    </source>
</reference>
<dbReference type="AlphaFoldDB" id="A0A6H9Z7S8"/>
<dbReference type="Proteomes" id="UP000468735">
    <property type="component" value="Unassembled WGS sequence"/>
</dbReference>
<dbReference type="EMBL" id="WBMT01000001">
    <property type="protein sequence ID" value="KAB2352406.1"/>
    <property type="molecule type" value="Genomic_DNA"/>
</dbReference>
<accession>A0A6H9Z7S8</accession>
<keyword evidence="3" id="KW-1185">Reference proteome</keyword>
<evidence type="ECO:0000256" key="1">
    <source>
        <dbReference type="SAM" id="SignalP"/>
    </source>
</evidence>
<proteinExistence type="predicted"/>
<feature type="signal peptide" evidence="1">
    <location>
        <begin position="1"/>
        <end position="40"/>
    </location>
</feature>
<feature type="chain" id="PRO_5039437042" description="Secreted protein" evidence="1">
    <location>
        <begin position="41"/>
        <end position="125"/>
    </location>
</feature>
<name>A0A6H9Z7S8_9ACTN</name>
<comment type="caution">
    <text evidence="2">The sequence shown here is derived from an EMBL/GenBank/DDBJ whole genome shotgun (WGS) entry which is preliminary data.</text>
</comment>
<gene>
    <name evidence="2" type="ORF">F8566_01590</name>
</gene>
<keyword evidence="1" id="KW-0732">Signal</keyword>
<protein>
    <recommendedName>
        <fullName evidence="4">Secreted protein</fullName>
    </recommendedName>
</protein>
<evidence type="ECO:0008006" key="4">
    <source>
        <dbReference type="Google" id="ProtNLM"/>
    </source>
</evidence>
<organism evidence="2 3">
    <name type="scientific">Actinomadura rudentiformis</name>
    <dbReference type="NCBI Taxonomy" id="359158"/>
    <lineage>
        <taxon>Bacteria</taxon>
        <taxon>Bacillati</taxon>
        <taxon>Actinomycetota</taxon>
        <taxon>Actinomycetes</taxon>
        <taxon>Streptosporangiales</taxon>
        <taxon>Thermomonosporaceae</taxon>
        <taxon>Actinomadura</taxon>
    </lineage>
</organism>
<dbReference type="OrthoDB" id="9893128at2"/>
<dbReference type="RefSeq" id="WP_151557186.1">
    <property type="nucleotide sequence ID" value="NZ_WBMT01000001.1"/>
</dbReference>
<evidence type="ECO:0000313" key="3">
    <source>
        <dbReference type="Proteomes" id="UP000468735"/>
    </source>
</evidence>